<dbReference type="AlphaFoldDB" id="A0A6G1KNQ7"/>
<evidence type="ECO:0000256" key="2">
    <source>
        <dbReference type="ARBA" id="ARBA00022664"/>
    </source>
</evidence>
<feature type="repeat" description="WD" evidence="5">
    <location>
        <begin position="105"/>
        <end position="146"/>
    </location>
</feature>
<evidence type="ECO:0000256" key="1">
    <source>
        <dbReference type="ARBA" id="ARBA00022574"/>
    </source>
</evidence>
<reference evidence="6" key="1">
    <citation type="journal article" date="2020" name="Stud. Mycol.">
        <title>101 Dothideomycetes genomes: a test case for predicting lifestyles and emergence of pathogens.</title>
        <authorList>
            <person name="Haridas S."/>
            <person name="Albert R."/>
            <person name="Binder M."/>
            <person name="Bloem J."/>
            <person name="Labutti K."/>
            <person name="Salamov A."/>
            <person name="Andreopoulos B."/>
            <person name="Baker S."/>
            <person name="Barry K."/>
            <person name="Bills G."/>
            <person name="Bluhm B."/>
            <person name="Cannon C."/>
            <person name="Castanera R."/>
            <person name="Culley D."/>
            <person name="Daum C."/>
            <person name="Ezra D."/>
            <person name="Gonzalez J."/>
            <person name="Henrissat B."/>
            <person name="Kuo A."/>
            <person name="Liang C."/>
            <person name="Lipzen A."/>
            <person name="Lutzoni F."/>
            <person name="Magnuson J."/>
            <person name="Mondo S."/>
            <person name="Nolan M."/>
            <person name="Ohm R."/>
            <person name="Pangilinan J."/>
            <person name="Park H.-J."/>
            <person name="Ramirez L."/>
            <person name="Alfaro M."/>
            <person name="Sun H."/>
            <person name="Tritt A."/>
            <person name="Yoshinaga Y."/>
            <person name="Zwiers L.-H."/>
            <person name="Turgeon B."/>
            <person name="Goodwin S."/>
            <person name="Spatafora J."/>
            <person name="Crous P."/>
            <person name="Grigoriev I."/>
        </authorList>
    </citation>
    <scope>NUCLEOTIDE SEQUENCE</scope>
    <source>
        <strain evidence="6">CBS 279.74</strain>
    </source>
</reference>
<dbReference type="OrthoDB" id="1068471at2759"/>
<dbReference type="GO" id="GO:0003723">
    <property type="term" value="F:RNA binding"/>
    <property type="evidence" value="ECO:0007669"/>
    <property type="project" value="TreeGrafter"/>
</dbReference>
<keyword evidence="3" id="KW-0677">Repeat</keyword>
<keyword evidence="2" id="KW-0507">mRNA processing</keyword>
<dbReference type="InterPro" id="IPR015943">
    <property type="entry name" value="WD40/YVTN_repeat-like_dom_sf"/>
</dbReference>
<name>A0A6G1KNQ7_9PLEO</name>
<keyword evidence="7" id="KW-1185">Reference proteome</keyword>
<dbReference type="CDD" id="cd00200">
    <property type="entry name" value="WD40"/>
    <property type="match status" value="1"/>
</dbReference>
<sequence length="444" mass="48521">MSREKRPANDSFGSTQLVKRAKADANLGASSAVTVVNGSAQNGALIKGGLHASSLVSPVMELTGHTGEVFAARFDPSGEFIASGSMDRSILLWRTSGACENHGILTGHKQAVLDLHWSRDSRVLFSASADMQLASWDVETGERIRRHPGHEEVINCMDVSKRGEEMLVSGSDDGSIGIWDPRTKEAVGYIATDFPITAMALSEAGNELFTGGIDNDIKVWDLRKQAVTYTLLGHTDTVTSLQLSPDNLTLLSNAHDSTVRTWDVRPFAPADRRVRTYDGAPTGQEKNLLKASWDSTGEKIAAGSGDQTVAIWNVGTGKLLNKLPGHRGAVNDVRFSPGEQPICKCKPLLFLIPSFRNFGWSLFPIWELLEAAMLVPRRWSPAARSMNVAVSRVTPTRASLCIDTLADWTWRDSWSRNKLFHKAVSTTLRCAKRKRKIGSNLAIL</sequence>
<dbReference type="GO" id="GO:0008380">
    <property type="term" value="P:RNA splicing"/>
    <property type="evidence" value="ECO:0007669"/>
    <property type="project" value="UniProtKB-KW"/>
</dbReference>
<accession>A0A6G1KNQ7</accession>
<dbReference type="PANTHER" id="PTHR44006:SF1">
    <property type="entry name" value="U5 SMALL NUCLEAR RIBONUCLEOPROTEIN 40 KDA PROTEIN"/>
    <property type="match status" value="1"/>
</dbReference>
<feature type="repeat" description="WD" evidence="5">
    <location>
        <begin position="231"/>
        <end position="265"/>
    </location>
</feature>
<dbReference type="InterPro" id="IPR020472">
    <property type="entry name" value="WD40_PAC1"/>
</dbReference>
<dbReference type="Pfam" id="PF00400">
    <property type="entry name" value="WD40"/>
    <property type="match status" value="7"/>
</dbReference>
<organism evidence="6 7">
    <name type="scientific">Pleomassaria siparia CBS 279.74</name>
    <dbReference type="NCBI Taxonomy" id="1314801"/>
    <lineage>
        <taxon>Eukaryota</taxon>
        <taxon>Fungi</taxon>
        <taxon>Dikarya</taxon>
        <taxon>Ascomycota</taxon>
        <taxon>Pezizomycotina</taxon>
        <taxon>Dothideomycetes</taxon>
        <taxon>Pleosporomycetidae</taxon>
        <taxon>Pleosporales</taxon>
        <taxon>Pleomassariaceae</taxon>
        <taxon>Pleomassaria</taxon>
    </lineage>
</organism>
<dbReference type="PANTHER" id="PTHR44006">
    <property type="entry name" value="U5 SMALL NUCLEAR RIBONUCLEOPROTEIN 40 KDA PROTEIN"/>
    <property type="match status" value="1"/>
</dbReference>
<protein>
    <submittedName>
        <fullName evidence="6">WD40 repeat-like protein</fullName>
    </submittedName>
</protein>
<feature type="repeat" description="WD" evidence="5">
    <location>
        <begin position="196"/>
        <end position="230"/>
    </location>
</feature>
<gene>
    <name evidence="6" type="ORF">K504DRAFT_462477</name>
</gene>
<dbReference type="InterPro" id="IPR036322">
    <property type="entry name" value="WD40_repeat_dom_sf"/>
</dbReference>
<dbReference type="InterPro" id="IPR019775">
    <property type="entry name" value="WD40_repeat_CS"/>
</dbReference>
<dbReference type="InterPro" id="IPR052234">
    <property type="entry name" value="U5_snRNP_Component"/>
</dbReference>
<feature type="repeat" description="WD" evidence="5">
    <location>
        <begin position="281"/>
        <end position="322"/>
    </location>
</feature>
<dbReference type="PROSITE" id="PS50294">
    <property type="entry name" value="WD_REPEATS_REGION"/>
    <property type="match status" value="5"/>
</dbReference>
<dbReference type="InterPro" id="IPR001680">
    <property type="entry name" value="WD40_rpt"/>
</dbReference>
<dbReference type="PROSITE" id="PS50082">
    <property type="entry name" value="WD_REPEATS_2"/>
    <property type="match status" value="6"/>
</dbReference>
<evidence type="ECO:0000256" key="4">
    <source>
        <dbReference type="ARBA" id="ARBA00023187"/>
    </source>
</evidence>
<evidence type="ECO:0000256" key="5">
    <source>
        <dbReference type="PROSITE-ProRule" id="PRU00221"/>
    </source>
</evidence>
<dbReference type="EMBL" id="MU005765">
    <property type="protein sequence ID" value="KAF2714031.1"/>
    <property type="molecule type" value="Genomic_DNA"/>
</dbReference>
<evidence type="ECO:0000313" key="7">
    <source>
        <dbReference type="Proteomes" id="UP000799428"/>
    </source>
</evidence>
<dbReference type="GO" id="GO:0071013">
    <property type="term" value="C:catalytic step 2 spliceosome"/>
    <property type="evidence" value="ECO:0007669"/>
    <property type="project" value="TreeGrafter"/>
</dbReference>
<dbReference type="PROSITE" id="PS00678">
    <property type="entry name" value="WD_REPEATS_1"/>
    <property type="match status" value="3"/>
</dbReference>
<proteinExistence type="predicted"/>
<evidence type="ECO:0000256" key="3">
    <source>
        <dbReference type="ARBA" id="ARBA00022737"/>
    </source>
</evidence>
<dbReference type="PRINTS" id="PR00320">
    <property type="entry name" value="GPROTEINBRPT"/>
</dbReference>
<dbReference type="SUPFAM" id="SSF50978">
    <property type="entry name" value="WD40 repeat-like"/>
    <property type="match status" value="1"/>
</dbReference>
<dbReference type="GO" id="GO:0006397">
    <property type="term" value="P:mRNA processing"/>
    <property type="evidence" value="ECO:0007669"/>
    <property type="project" value="UniProtKB-KW"/>
</dbReference>
<dbReference type="Proteomes" id="UP000799428">
    <property type="component" value="Unassembled WGS sequence"/>
</dbReference>
<keyword evidence="1 5" id="KW-0853">WD repeat</keyword>
<dbReference type="SMART" id="SM00320">
    <property type="entry name" value="WD40"/>
    <property type="match status" value="6"/>
</dbReference>
<feature type="repeat" description="WD" evidence="5">
    <location>
        <begin position="62"/>
        <end position="93"/>
    </location>
</feature>
<feature type="repeat" description="WD" evidence="5">
    <location>
        <begin position="147"/>
        <end position="189"/>
    </location>
</feature>
<keyword evidence="4" id="KW-0508">mRNA splicing</keyword>
<evidence type="ECO:0000313" key="6">
    <source>
        <dbReference type="EMBL" id="KAF2714031.1"/>
    </source>
</evidence>
<dbReference type="Gene3D" id="2.130.10.10">
    <property type="entry name" value="YVTN repeat-like/Quinoprotein amine dehydrogenase"/>
    <property type="match status" value="1"/>
</dbReference>